<dbReference type="RefSeq" id="WP_055172549.1">
    <property type="nucleotide sequence ID" value="NZ_CZAI01000006.1"/>
</dbReference>
<gene>
    <name evidence="1" type="ORF">ERS852494_02744</name>
</gene>
<name>A0A174PVV3_9BACE</name>
<proteinExistence type="predicted"/>
<evidence type="ECO:0008006" key="3">
    <source>
        <dbReference type="Google" id="ProtNLM"/>
    </source>
</evidence>
<reference evidence="1 2" key="1">
    <citation type="submission" date="2015-09" db="EMBL/GenBank/DDBJ databases">
        <authorList>
            <consortium name="Pathogen Informatics"/>
        </authorList>
    </citation>
    <scope>NUCLEOTIDE SEQUENCE [LARGE SCALE GENOMIC DNA]</scope>
    <source>
        <strain evidence="1 2">2789STDY5834880</strain>
    </source>
</reference>
<dbReference type="EMBL" id="CZAI01000006">
    <property type="protein sequence ID" value="CUP65142.1"/>
    <property type="molecule type" value="Genomic_DNA"/>
</dbReference>
<dbReference type="STRING" id="47678.ERS852494_02744"/>
<accession>A0A174PVV3</accession>
<dbReference type="Proteomes" id="UP000095657">
    <property type="component" value="Unassembled WGS sequence"/>
</dbReference>
<sequence length="95" mass="11185">MRDNPVKKALRKFGTRKGRYVSKLRKRWERLSYRQQRLIILYLLGLFAAVDLAYIAGVFCGTDQYPIEVQHIHRVVLPQTDSIKPLKHSFNDTIQ</sequence>
<evidence type="ECO:0000313" key="2">
    <source>
        <dbReference type="Proteomes" id="UP000095657"/>
    </source>
</evidence>
<protein>
    <recommendedName>
        <fullName evidence="3">DUF3989 domain-containing protein</fullName>
    </recommendedName>
</protein>
<dbReference type="AlphaFoldDB" id="A0A174PVV3"/>
<evidence type="ECO:0000313" key="1">
    <source>
        <dbReference type="EMBL" id="CUP65142.1"/>
    </source>
</evidence>
<organism evidence="1 2">
    <name type="scientific">Bacteroides caccae</name>
    <dbReference type="NCBI Taxonomy" id="47678"/>
    <lineage>
        <taxon>Bacteria</taxon>
        <taxon>Pseudomonadati</taxon>
        <taxon>Bacteroidota</taxon>
        <taxon>Bacteroidia</taxon>
        <taxon>Bacteroidales</taxon>
        <taxon>Bacteroidaceae</taxon>
        <taxon>Bacteroides</taxon>
    </lineage>
</organism>